<gene>
    <name evidence="1" type="ORF">CASFOL_033321</name>
</gene>
<dbReference type="AlphaFoldDB" id="A0ABD3BZS3"/>
<proteinExistence type="predicted"/>
<evidence type="ECO:0000313" key="1">
    <source>
        <dbReference type="EMBL" id="KAL3622713.1"/>
    </source>
</evidence>
<comment type="caution">
    <text evidence="1">The sequence shown here is derived from an EMBL/GenBank/DDBJ whole genome shotgun (WGS) entry which is preliminary data.</text>
</comment>
<dbReference type="EMBL" id="JAVIJP010000058">
    <property type="protein sequence ID" value="KAL3622713.1"/>
    <property type="molecule type" value="Genomic_DNA"/>
</dbReference>
<accession>A0ABD3BZS3</accession>
<dbReference type="Proteomes" id="UP001632038">
    <property type="component" value="Unassembled WGS sequence"/>
</dbReference>
<reference evidence="2" key="1">
    <citation type="journal article" date="2024" name="IScience">
        <title>Strigolactones Initiate the Formation of Haustorium-like Structures in Castilleja.</title>
        <authorList>
            <person name="Buerger M."/>
            <person name="Peterson D."/>
            <person name="Chory J."/>
        </authorList>
    </citation>
    <scope>NUCLEOTIDE SEQUENCE [LARGE SCALE GENOMIC DNA]</scope>
</reference>
<sequence>MVVGGEKRRGCGGLWRWFADGLGDTGSGSICEWWLIGARLATVRQRS</sequence>
<name>A0ABD3BZS3_9LAMI</name>
<protein>
    <submittedName>
        <fullName evidence="1">Uncharacterized protein</fullName>
    </submittedName>
</protein>
<keyword evidence="2" id="KW-1185">Reference proteome</keyword>
<organism evidence="1 2">
    <name type="scientific">Castilleja foliolosa</name>
    <dbReference type="NCBI Taxonomy" id="1961234"/>
    <lineage>
        <taxon>Eukaryota</taxon>
        <taxon>Viridiplantae</taxon>
        <taxon>Streptophyta</taxon>
        <taxon>Embryophyta</taxon>
        <taxon>Tracheophyta</taxon>
        <taxon>Spermatophyta</taxon>
        <taxon>Magnoliopsida</taxon>
        <taxon>eudicotyledons</taxon>
        <taxon>Gunneridae</taxon>
        <taxon>Pentapetalae</taxon>
        <taxon>asterids</taxon>
        <taxon>lamiids</taxon>
        <taxon>Lamiales</taxon>
        <taxon>Orobanchaceae</taxon>
        <taxon>Pedicularideae</taxon>
        <taxon>Castillejinae</taxon>
        <taxon>Castilleja</taxon>
    </lineage>
</organism>
<evidence type="ECO:0000313" key="2">
    <source>
        <dbReference type="Proteomes" id="UP001632038"/>
    </source>
</evidence>